<sequence>MKNYPLRRGNSIGAVLATLALVVVLACGVIYAMGYATVENSSDKTTIEVNTQQMKEDADQAVESGKQMLNDAGKSIEDGAEEVQDQVDGDSEPETEVNIETEPAPVAPPADNNDATATIPG</sequence>
<dbReference type="Proteomes" id="UP000004358">
    <property type="component" value="Unassembled WGS sequence"/>
</dbReference>
<evidence type="ECO:0000256" key="2">
    <source>
        <dbReference type="SAM" id="Phobius"/>
    </source>
</evidence>
<evidence type="ECO:0000313" key="4">
    <source>
        <dbReference type="Proteomes" id="UP000004358"/>
    </source>
</evidence>
<dbReference type="AlphaFoldDB" id="A3ZS54"/>
<evidence type="ECO:0000256" key="1">
    <source>
        <dbReference type="SAM" id="MobiDB-lite"/>
    </source>
</evidence>
<feature type="compositionally biased region" description="Acidic residues" evidence="1">
    <location>
        <begin position="78"/>
        <end position="99"/>
    </location>
</feature>
<proteinExistence type="predicted"/>
<evidence type="ECO:0000313" key="3">
    <source>
        <dbReference type="EMBL" id="EAQ80512.1"/>
    </source>
</evidence>
<comment type="caution">
    <text evidence="3">The sequence shown here is derived from an EMBL/GenBank/DDBJ whole genome shotgun (WGS) entry which is preliminary data.</text>
</comment>
<dbReference type="EMBL" id="AANZ01000008">
    <property type="protein sequence ID" value="EAQ80512.1"/>
    <property type="molecule type" value="Genomic_DNA"/>
</dbReference>
<keyword evidence="2" id="KW-0472">Membrane</keyword>
<feature type="transmembrane region" description="Helical" evidence="2">
    <location>
        <begin position="12"/>
        <end position="34"/>
    </location>
</feature>
<gene>
    <name evidence="3" type="ORF">DSM3645_14240</name>
</gene>
<dbReference type="PROSITE" id="PS51257">
    <property type="entry name" value="PROKAR_LIPOPROTEIN"/>
    <property type="match status" value="1"/>
</dbReference>
<dbReference type="HOGENOM" id="CLU_2033568_0_0_0"/>
<feature type="compositionally biased region" description="Low complexity" evidence="1">
    <location>
        <begin position="109"/>
        <end position="121"/>
    </location>
</feature>
<dbReference type="STRING" id="314230.DSM3645_14240"/>
<organism evidence="3 4">
    <name type="scientific">Blastopirellula marina DSM 3645</name>
    <dbReference type="NCBI Taxonomy" id="314230"/>
    <lineage>
        <taxon>Bacteria</taxon>
        <taxon>Pseudomonadati</taxon>
        <taxon>Planctomycetota</taxon>
        <taxon>Planctomycetia</taxon>
        <taxon>Pirellulales</taxon>
        <taxon>Pirellulaceae</taxon>
        <taxon>Blastopirellula</taxon>
    </lineage>
</organism>
<keyword evidence="2" id="KW-0812">Transmembrane</keyword>
<feature type="region of interest" description="Disordered" evidence="1">
    <location>
        <begin position="69"/>
        <end position="121"/>
    </location>
</feature>
<protein>
    <submittedName>
        <fullName evidence="3">Uncharacterized protein</fullName>
    </submittedName>
</protein>
<keyword evidence="2" id="KW-1133">Transmembrane helix</keyword>
<dbReference type="OrthoDB" id="9954242at2"/>
<accession>A3ZS54</accession>
<dbReference type="RefSeq" id="WP_002650746.1">
    <property type="nucleotide sequence ID" value="NZ_CH672376.1"/>
</dbReference>
<name>A3ZS54_9BACT</name>
<reference evidence="3 4" key="1">
    <citation type="submission" date="2006-02" db="EMBL/GenBank/DDBJ databases">
        <authorList>
            <person name="Amann R."/>
            <person name="Ferriera S."/>
            <person name="Johnson J."/>
            <person name="Kravitz S."/>
            <person name="Halpern A."/>
            <person name="Remington K."/>
            <person name="Beeson K."/>
            <person name="Tran B."/>
            <person name="Rogers Y.-H."/>
            <person name="Friedman R."/>
            <person name="Venter J.C."/>
        </authorList>
    </citation>
    <scope>NUCLEOTIDE SEQUENCE [LARGE SCALE GENOMIC DNA]</scope>
    <source>
        <strain evidence="3 4">DSM 3645</strain>
    </source>
</reference>